<feature type="domain" description="Ig-like" evidence="2">
    <location>
        <begin position="560"/>
        <end position="628"/>
    </location>
</feature>
<dbReference type="Gene3D" id="2.60.40.2030">
    <property type="match status" value="1"/>
</dbReference>
<dbReference type="InterPro" id="IPR041690">
    <property type="entry name" value="Cadherin_5"/>
</dbReference>
<comment type="caution">
    <text evidence="5">The sequence shown here is derived from an EMBL/GenBank/DDBJ whole genome shotgun (WGS) entry which is preliminary data.</text>
</comment>
<evidence type="ECO:0000313" key="5">
    <source>
        <dbReference type="EMBL" id="MDD1780460.1"/>
    </source>
</evidence>
<protein>
    <submittedName>
        <fullName evidence="5">Tandem-95 repeat protein</fullName>
    </submittedName>
</protein>
<dbReference type="Pfam" id="PF12245">
    <property type="entry name" value="Big_3_2"/>
    <property type="match status" value="4"/>
</dbReference>
<dbReference type="Gene3D" id="2.60.40.3440">
    <property type="match status" value="2"/>
</dbReference>
<dbReference type="InterPro" id="IPR013783">
    <property type="entry name" value="Ig-like_fold"/>
</dbReference>
<feature type="domain" description="Ig-like" evidence="2">
    <location>
        <begin position="304"/>
        <end position="372"/>
    </location>
</feature>
<dbReference type="NCBIfam" id="NF012211">
    <property type="entry name" value="tand_rpt_95"/>
    <property type="match status" value="3"/>
</dbReference>
<feature type="domain" description="Bacterial Ig-like" evidence="4">
    <location>
        <begin position="171"/>
        <end position="254"/>
    </location>
</feature>
<name>A0ABT5QHK2_9GAMM</name>
<feature type="domain" description="Cadherin-like" evidence="3">
    <location>
        <begin position="1752"/>
        <end position="1840"/>
    </location>
</feature>
<proteinExistence type="predicted"/>
<dbReference type="Pfam" id="PF19077">
    <property type="entry name" value="Big_13"/>
    <property type="match status" value="2"/>
</dbReference>
<dbReference type="EMBL" id="JAJUBB010000002">
    <property type="protein sequence ID" value="MDD1780460.1"/>
    <property type="molecule type" value="Genomic_DNA"/>
</dbReference>
<feature type="domain" description="Ig-like" evidence="2">
    <location>
        <begin position="716"/>
        <end position="756"/>
    </location>
</feature>
<dbReference type="SUPFAM" id="SSF141072">
    <property type="entry name" value="CalX-like"/>
    <property type="match status" value="1"/>
</dbReference>
<dbReference type="InterPro" id="IPR038081">
    <property type="entry name" value="CalX-like_sf"/>
</dbReference>
<dbReference type="PANTHER" id="PTHR39431:SF1">
    <property type="entry name" value="FRPA_C-RELATED PROTEIN"/>
    <property type="match status" value="1"/>
</dbReference>
<dbReference type="RefSeq" id="WP_274140522.1">
    <property type="nucleotide sequence ID" value="NZ_JAJUBB010000002.1"/>
</dbReference>
<dbReference type="Pfam" id="PF17892">
    <property type="entry name" value="Cadherin_5"/>
    <property type="match status" value="1"/>
</dbReference>
<feature type="domain" description="Bacterial Ig-like" evidence="4">
    <location>
        <begin position="819"/>
        <end position="894"/>
    </location>
</feature>
<dbReference type="Gene3D" id="2.60.40.1200">
    <property type="match status" value="1"/>
</dbReference>
<dbReference type="Pfam" id="PF17963">
    <property type="entry name" value="Big_9"/>
    <property type="match status" value="2"/>
</dbReference>
<organism evidence="5 6">
    <name type="scientific">Enterovibrio qingdaonensis</name>
    <dbReference type="NCBI Taxonomy" id="2899818"/>
    <lineage>
        <taxon>Bacteria</taxon>
        <taxon>Pseudomonadati</taxon>
        <taxon>Pseudomonadota</taxon>
        <taxon>Gammaproteobacteria</taxon>
        <taxon>Vibrionales</taxon>
        <taxon>Vibrionaceae</taxon>
        <taxon>Enterovibrio</taxon>
    </lineage>
</organism>
<evidence type="ECO:0000259" key="2">
    <source>
        <dbReference type="Pfam" id="PF12245"/>
    </source>
</evidence>
<dbReference type="PANTHER" id="PTHR39431">
    <property type="entry name" value="FRPA/C-RELATED PROTEIN"/>
    <property type="match status" value="1"/>
</dbReference>
<feature type="compositionally biased region" description="Polar residues" evidence="1">
    <location>
        <begin position="750"/>
        <end position="764"/>
    </location>
</feature>
<feature type="domain" description="Ig-like" evidence="2">
    <location>
        <begin position="434"/>
        <end position="502"/>
    </location>
</feature>
<reference evidence="5" key="1">
    <citation type="submission" date="2021-12" db="EMBL/GenBank/DDBJ databases">
        <title>Enterovibrio ZSDZ35 sp. nov. and Enterovibrio ZSDZ42 sp. nov., isolated from coastal seawater in Qingdao.</title>
        <authorList>
            <person name="Zhang P."/>
        </authorList>
    </citation>
    <scope>NUCLEOTIDE SEQUENCE</scope>
    <source>
        <strain evidence="5">ZSDZ35</strain>
    </source>
</reference>
<keyword evidence="6" id="KW-1185">Reference proteome</keyword>
<evidence type="ECO:0000259" key="4">
    <source>
        <dbReference type="Pfam" id="PF19077"/>
    </source>
</evidence>
<dbReference type="InterPro" id="IPR044016">
    <property type="entry name" value="Big_13"/>
</dbReference>
<dbReference type="Gene3D" id="2.60.40.10">
    <property type="entry name" value="Immunoglobulins"/>
    <property type="match status" value="6"/>
</dbReference>
<dbReference type="Proteomes" id="UP001149821">
    <property type="component" value="Unassembled WGS sequence"/>
</dbReference>
<feature type="region of interest" description="Disordered" evidence="1">
    <location>
        <begin position="750"/>
        <end position="781"/>
    </location>
</feature>
<evidence type="ECO:0000313" key="6">
    <source>
        <dbReference type="Proteomes" id="UP001149821"/>
    </source>
</evidence>
<evidence type="ECO:0000256" key="1">
    <source>
        <dbReference type="SAM" id="MobiDB-lite"/>
    </source>
</evidence>
<dbReference type="InterPro" id="IPR022038">
    <property type="entry name" value="Ig-like_bact"/>
</dbReference>
<gene>
    <name evidence="5" type="ORF">LRP49_04525</name>
</gene>
<evidence type="ECO:0000259" key="3">
    <source>
        <dbReference type="Pfam" id="PF17892"/>
    </source>
</evidence>
<sequence>MSDVRIPVGANVVFISGKAALRNSSQTHEIQVGEHLQQDQILDVADNSLIAFQSDGGEFFLYNTANINAFDSFLRVDSSEFFSDQEIVKIVEFIQLNKDPTVDEENATASGSAPTSSGTHGFFTLDRNASETIATAGFDTEAYANNNGIASTRSLDESSFFKAPTVDVFVDTLTNDNTPTITGTTNLLAGSSVKLTISDATGNVLSLSAVVQADGSFSIVVPQSLSDGQFSVVATIVNNQGQSASATVTGTIDTTAPGEGTGPGGTDELPLVDIPEATGGVGESEVSDGIEVQVTPPTGTESGDTITVTVTQPDGDISQVITTVPNGWTGGSSVSVTVSPEDLGASSGQLPDEGDYTITASITDSAGNTSASSADADFTIDTTAPGEGTGPGGTDELPLVTIPEATGGVGENEVSDGIEVQVTPPTGTELGDTITVTVTQPDGDITQVIATVPNGWTGGTSVSVTVSPEDLGASTGQLPDEGDYTITATITDSAGNTSATSTDSDFTIDTTAPGEGTGPGGTDELPLVTIPEATGGVGENEVSNGIEVQVTPPTGTESGDTITVTVTQPDGDITEVIATVPNGWTGGSSISVTVSPEDLGASSGQLPEEGDYTITATITDSAGNTSVSSTDSDFTIDTTAPGEGTGPGGSDELPLVAIPEATGGVGENEVSDGIEVQITPPTGTEPGDTITVTVTQPDGDITQVIASVPNGWTDGSSVSVTVSPEELGASSGQLPDEGDYTITATITDSAGNTSASSADSDFTIDTTAPGEGTGPGGTDELPLVTIPEATGGVGENEVSGGIEVQVTPPTGTEPGDTITVTVTQPDGDITQVIATVPNGWTGGTSVSVTVSPEDLGASSGQLPDEGNYTITATVTDSAGNTSTSSTDSDFTIDTTASSTPTVTLADDTNNDGLINSQEHGSDDVQMTVSVDHDDFTAGGVVTIVINNDGTSRTENLKLVSGTLHYENGSTASSYSYNNGTISWNEVVAAGDSISVSATQTDSAGNLSNSASDSAIATQASNESASTLEDVALNGNVLTNDAGNTSVTQYSVAGSSTVYTAGQTAVITGIGSFVLNTNGSYTFTPEANWNGLVPDVTYTTNSGDTATVAISVTSVDEAVDAVNDTYSVDEDSTLSLDLLSNDNAPDGGLEVTHINGVALVGGTQTIAVDNGNVLIANDGSMSFKADANYFGSVSFNYQVKDSDGDTDTATINITVNSVNDNPDAIDDTLTMTDAGAIASGYTGNAIDTQIIEGYGTGKVDDSAYMTTTHADGSYTVVFRAWDTNYHGNNKVVLQSFNADGSLKGDKLTLGSRDKIESPQVTQLNDDGDLLVTWTGYNNSTTLNTHSYAQVVYANPDDHGGATTGPEMDLGTSALRSVTSEHSEDNSMLVWVDNFTLYMQVLDSSGDKVGSAQVVGSVSANSNGYPIVSNPEITVLDNGNYVVSWSQGSTATATNTVMYSSTGSKIGSTQTLNIGGTDGNADKETNVVSISGDKYAIVGSSGGTVTLTLVDATTNAPIAGSTQTLNLAGTTSNDMPSITNVGPDGDFVVVWRGIENGQWQTYIQHFDADGSKDQPVSKLEAPGGHGPAKVVGVGDDGDYVIVWSAINANGDYDVHTQKYNADGTKDGDQLTFTGQQENQNDLNFDIVAVGDEGAYTISFLGTDSSANGGDYSIYIASVDANGNKVVAYPSGSTGDFSITTEVVLSSGYYSVTYSTGTLYANGTAYPTGSQVPASEWVDVKLVGATGADYDLVVTAHEQITTTEDTAVTINASDLLANDTDTEGNSLTITSVQSPQNGTVVLNGDGTITFTPTADYNGSASFTYTISDGQGGTDTATVYLNVTPDALDAVNDEYTLSNGGPVALDLLANDTTTDSGLEITEINGVALTGSAQSIAVDNGDVLIASDGSMSFVPDSNFYGQIAFDYQIQSDNGDSDTATVSIAGDADKPTLSISNTNTNNEMEESQWAQFTISLSDPVAIATKVEVNVLTDNGSGITDQDLGSYQYWTGSTWAHFKSGSQLTLDAFQTEIKIRIQPINDNTTEASETLTITVEPATSETNISSGTAQDSVLITDHGVYDTSGNASGYLHWHIDGDGVQHVNGNGWHPNEKVTLSGPDGSEHIVYADSVGNFHLEQADLFTAAGTLTASGESSGDATRFITPSITPIVLDLDGDGIETSDVTENPVAFDYNGDGTAVNTGWVSGGDGLLVHDINKDGEINDGSELFGSNTELKDGTNAADGYEALAQHDTNADGVIDQNDAIYSELGVWVDKDMDGKTDEGELLSLEDAGVASISLAAQTSDDTQNNNLLGKTSTYTTLDGEERAAADVWFATQQTGEDETNLAGLVEEHSINGLDNSELIWHSDNVNDQPWSDTVTDFTVGESHLDLSDLVTDQQDNLLSEADVDLFEQDGSLVLRVDTDGDHEWNQEIILQDVSLQDIVDENGMIKNGVFGDDSTKELFQKAAATDVVENSPTLLDDPTVDHH</sequence>
<accession>A0ABT5QHK2</accession>